<proteinExistence type="predicted"/>
<comment type="caution">
    <text evidence="2">The sequence shown here is derived from an EMBL/GenBank/DDBJ whole genome shotgun (WGS) entry which is preliminary data.</text>
</comment>
<evidence type="ECO:0000313" key="3">
    <source>
        <dbReference type="Proteomes" id="UP001373714"/>
    </source>
</evidence>
<feature type="compositionally biased region" description="Polar residues" evidence="1">
    <location>
        <begin position="1"/>
        <end position="28"/>
    </location>
</feature>
<dbReference type="EMBL" id="JAVHNS010000014">
    <property type="protein sequence ID" value="KAK6335958.1"/>
    <property type="molecule type" value="Genomic_DNA"/>
</dbReference>
<protein>
    <submittedName>
        <fullName evidence="2">Uncharacterized protein</fullName>
    </submittedName>
</protein>
<evidence type="ECO:0000256" key="1">
    <source>
        <dbReference type="SAM" id="MobiDB-lite"/>
    </source>
</evidence>
<accession>A0AAV9U7P5</accession>
<sequence length="272" mass="30644">MTKNAFSTTGPQFYGTTTPDRLLSSNTPPKEKPKVLKDTDGHPPPENDGQELPNQPPQTQHHDNPHELRDLALAAKARLEQYIKTSVTACAEDIQSKCAEFEEKQHSKMEEDRFSAGQTTSLNDDGPNGIALLPKRLNPSVIKAPDPETDSEYDEEEDFRRFKEDINGSANNLKEGISHGIDQEKNSYLKSTFRRFQIAHAESPERGREEGENATNVFKGLVQWVNGIFNKVLDLFRHFIQRVAAGIKTAFSWLGRQLAKIKTDGGRRMKIE</sequence>
<feature type="compositionally biased region" description="Basic and acidic residues" evidence="1">
    <location>
        <begin position="29"/>
        <end position="45"/>
    </location>
</feature>
<dbReference type="Proteomes" id="UP001373714">
    <property type="component" value="Unassembled WGS sequence"/>
</dbReference>
<evidence type="ECO:0000313" key="2">
    <source>
        <dbReference type="EMBL" id="KAK6335958.1"/>
    </source>
</evidence>
<organism evidence="2 3">
    <name type="scientific">Orbilia blumenaviensis</name>
    <dbReference type="NCBI Taxonomy" id="1796055"/>
    <lineage>
        <taxon>Eukaryota</taxon>
        <taxon>Fungi</taxon>
        <taxon>Dikarya</taxon>
        <taxon>Ascomycota</taxon>
        <taxon>Pezizomycotina</taxon>
        <taxon>Orbiliomycetes</taxon>
        <taxon>Orbiliales</taxon>
        <taxon>Orbiliaceae</taxon>
        <taxon>Orbilia</taxon>
    </lineage>
</organism>
<feature type="region of interest" description="Disordered" evidence="1">
    <location>
        <begin position="1"/>
        <end position="72"/>
    </location>
</feature>
<gene>
    <name evidence="2" type="ORF">TWF730_003332</name>
</gene>
<feature type="compositionally biased region" description="Basic and acidic residues" evidence="1">
    <location>
        <begin position="60"/>
        <end position="70"/>
    </location>
</feature>
<keyword evidence="3" id="KW-1185">Reference proteome</keyword>
<reference evidence="2 3" key="1">
    <citation type="submission" date="2019-10" db="EMBL/GenBank/DDBJ databases">
        <authorList>
            <person name="Palmer J.M."/>
        </authorList>
    </citation>
    <scope>NUCLEOTIDE SEQUENCE [LARGE SCALE GENOMIC DNA]</scope>
    <source>
        <strain evidence="2 3">TWF730</strain>
    </source>
</reference>
<dbReference type="AlphaFoldDB" id="A0AAV9U7P5"/>
<name>A0AAV9U7P5_9PEZI</name>